<evidence type="ECO:0000256" key="2">
    <source>
        <dbReference type="ARBA" id="ARBA00004651"/>
    </source>
</evidence>
<evidence type="ECO:0000256" key="9">
    <source>
        <dbReference type="PIRNR" id="PIRNR004862"/>
    </source>
</evidence>
<dbReference type="InterPro" id="IPR013556">
    <property type="entry name" value="Flag_M-ring_C"/>
</dbReference>
<evidence type="ECO:0000256" key="5">
    <source>
        <dbReference type="ARBA" id="ARBA00022692"/>
    </source>
</evidence>
<dbReference type="Proteomes" id="UP000219111">
    <property type="component" value="Unassembled WGS sequence"/>
</dbReference>
<dbReference type="NCBIfam" id="TIGR00206">
    <property type="entry name" value="fliF"/>
    <property type="match status" value="1"/>
</dbReference>
<proteinExistence type="inferred from homology"/>
<evidence type="ECO:0000313" key="14">
    <source>
        <dbReference type="EMBL" id="SOC06853.1"/>
    </source>
</evidence>
<dbReference type="InterPro" id="IPR000067">
    <property type="entry name" value="FlgMring_FliF"/>
</dbReference>
<dbReference type="PRINTS" id="PR01009">
    <property type="entry name" value="FLGMRINGFLIF"/>
</dbReference>
<feature type="transmembrane region" description="Helical" evidence="11">
    <location>
        <begin position="17"/>
        <end position="37"/>
    </location>
</feature>
<dbReference type="EMBL" id="OBMT01000005">
    <property type="protein sequence ID" value="SOC06853.1"/>
    <property type="molecule type" value="Genomic_DNA"/>
</dbReference>
<gene>
    <name evidence="14" type="ORF">SAMN05877831_105161</name>
</gene>
<protein>
    <recommendedName>
        <fullName evidence="9">Flagellar M-ring protein</fullName>
    </recommendedName>
</protein>
<dbReference type="InterPro" id="IPR043427">
    <property type="entry name" value="YscJ/FliF"/>
</dbReference>
<sequence length="549" mass="58004">MQQLLALWQGLDTLKRAVVIGATVLMFAAIMALSSFASRPDMALLYAGLEGARSGEVITALEARGVPYEVRGDAIYVEAARRDELRMSLASEGLPATGGAGYELLDSLSGFGTTSQMFDAAYWRAKEGELARTIVSNPMIRQARVHIAVPAATSFRRDNRPSASVTVVTASGGLSPTHAKALKYLVSSAVPGMTPEEVSIIDSVSGLVSTGDDSMSPAASDRAEDLRKNVERLLEARVGYGNAVVEVSVQTVTEREAITERLIDPKSRVPISTDVESSSKKSDDTKPGAVTVASNLPSGDAANGGKSQSQAADSRERTNYEVSETTREVVRAPGDIKRLTVAVLVDGVEGTDANGVATTVPRSDEELAALKELVASAVGFDEQRGDVITIRSMAFEPISDMGTSADASLFASSPLDAMQLIKLAVFALVVLVLGLFVMRPLLAQRAAAREAELGDLPGGLIGAEGIPSSDGSPALTGEISDGDLPIGQMAVVSDFDLGDMPMAMGMGSFGMEDDSNEDPVKRLKRLIEERQAESVEILRSWMDETEESV</sequence>
<keyword evidence="14" id="KW-0969">Cilium</keyword>
<keyword evidence="7 11" id="KW-0472">Membrane</keyword>
<dbReference type="GO" id="GO:0071973">
    <property type="term" value="P:bacterial-type flagellum-dependent cell motility"/>
    <property type="evidence" value="ECO:0007669"/>
    <property type="project" value="InterPro"/>
</dbReference>
<organism evidence="14 15">
    <name type="scientific">Rhodobacter maris</name>
    <dbReference type="NCBI Taxonomy" id="446682"/>
    <lineage>
        <taxon>Bacteria</taxon>
        <taxon>Pseudomonadati</taxon>
        <taxon>Pseudomonadota</taxon>
        <taxon>Alphaproteobacteria</taxon>
        <taxon>Rhodobacterales</taxon>
        <taxon>Rhodobacter group</taxon>
        <taxon>Rhodobacter</taxon>
    </lineage>
</organism>
<feature type="domain" description="Flagellar M-ring C-terminal" evidence="13">
    <location>
        <begin position="234"/>
        <end position="395"/>
    </location>
</feature>
<keyword evidence="14" id="KW-0966">Cell projection</keyword>
<keyword evidence="4" id="KW-1003">Cell membrane</keyword>
<evidence type="ECO:0000259" key="13">
    <source>
        <dbReference type="Pfam" id="PF08345"/>
    </source>
</evidence>
<keyword evidence="5 11" id="KW-0812">Transmembrane</keyword>
<dbReference type="GO" id="GO:0009431">
    <property type="term" value="C:bacterial-type flagellum basal body, MS ring"/>
    <property type="evidence" value="ECO:0007669"/>
    <property type="project" value="InterPro"/>
</dbReference>
<reference evidence="15" key="1">
    <citation type="submission" date="2017-08" db="EMBL/GenBank/DDBJ databases">
        <authorList>
            <person name="Varghese N."/>
            <person name="Submissions S."/>
        </authorList>
    </citation>
    <scope>NUCLEOTIDE SEQUENCE [LARGE SCALE GENOMIC DNA]</scope>
    <source>
        <strain evidence="15">JA276</strain>
    </source>
</reference>
<dbReference type="Pfam" id="PF01514">
    <property type="entry name" value="YscJ_FliF"/>
    <property type="match status" value="1"/>
</dbReference>
<dbReference type="OrthoDB" id="9807026at2"/>
<keyword evidence="14" id="KW-0282">Flagellum</keyword>
<evidence type="ECO:0000259" key="12">
    <source>
        <dbReference type="Pfam" id="PF01514"/>
    </source>
</evidence>
<dbReference type="PIRSF" id="PIRSF004862">
    <property type="entry name" value="FliF"/>
    <property type="match status" value="1"/>
</dbReference>
<feature type="domain" description="Flagellar M-ring N-terminal" evidence="12">
    <location>
        <begin position="38"/>
        <end position="207"/>
    </location>
</feature>
<dbReference type="InterPro" id="IPR045851">
    <property type="entry name" value="AMP-bd_C_sf"/>
</dbReference>
<feature type="compositionally biased region" description="Basic and acidic residues" evidence="10">
    <location>
        <begin position="313"/>
        <end position="325"/>
    </location>
</feature>
<feature type="transmembrane region" description="Helical" evidence="11">
    <location>
        <begin position="420"/>
        <end position="442"/>
    </location>
</feature>
<keyword evidence="6 11" id="KW-1133">Transmembrane helix</keyword>
<dbReference type="AlphaFoldDB" id="A0A285SL16"/>
<dbReference type="GO" id="GO:0003774">
    <property type="term" value="F:cytoskeletal motor activity"/>
    <property type="evidence" value="ECO:0007669"/>
    <property type="project" value="InterPro"/>
</dbReference>
<dbReference type="RefSeq" id="WP_097069923.1">
    <property type="nucleotide sequence ID" value="NZ_OBMT01000005.1"/>
</dbReference>
<dbReference type="PANTHER" id="PTHR30046">
    <property type="entry name" value="FLAGELLAR M-RING PROTEIN"/>
    <property type="match status" value="1"/>
</dbReference>
<evidence type="ECO:0000256" key="8">
    <source>
        <dbReference type="ARBA" id="ARBA00023143"/>
    </source>
</evidence>
<evidence type="ECO:0000256" key="6">
    <source>
        <dbReference type="ARBA" id="ARBA00022989"/>
    </source>
</evidence>
<evidence type="ECO:0000256" key="7">
    <source>
        <dbReference type="ARBA" id="ARBA00023136"/>
    </source>
</evidence>
<dbReference type="InterPro" id="IPR006182">
    <property type="entry name" value="FliF_N_dom"/>
</dbReference>
<dbReference type="GO" id="GO:0005886">
    <property type="term" value="C:plasma membrane"/>
    <property type="evidence" value="ECO:0007669"/>
    <property type="project" value="UniProtKB-SubCell"/>
</dbReference>
<evidence type="ECO:0000256" key="3">
    <source>
        <dbReference type="ARBA" id="ARBA00007971"/>
    </source>
</evidence>
<evidence type="ECO:0000256" key="1">
    <source>
        <dbReference type="ARBA" id="ARBA00004117"/>
    </source>
</evidence>
<evidence type="ECO:0000256" key="11">
    <source>
        <dbReference type="SAM" id="Phobius"/>
    </source>
</evidence>
<accession>A0A285SL16</accession>
<evidence type="ECO:0000256" key="4">
    <source>
        <dbReference type="ARBA" id="ARBA00022475"/>
    </source>
</evidence>
<comment type="subcellular location">
    <subcellularLocation>
        <location evidence="1 9">Bacterial flagellum basal body</location>
    </subcellularLocation>
    <subcellularLocation>
        <location evidence="2">Cell membrane</location>
        <topology evidence="2">Multi-pass membrane protein</topology>
    </subcellularLocation>
</comment>
<keyword evidence="15" id="KW-1185">Reference proteome</keyword>
<comment type="similarity">
    <text evidence="3 9">Belongs to the FliF family.</text>
</comment>
<dbReference type="PANTHER" id="PTHR30046:SF0">
    <property type="entry name" value="FLAGELLAR M-RING PROTEIN"/>
    <property type="match status" value="1"/>
</dbReference>
<evidence type="ECO:0000256" key="10">
    <source>
        <dbReference type="SAM" id="MobiDB-lite"/>
    </source>
</evidence>
<feature type="region of interest" description="Disordered" evidence="10">
    <location>
        <begin position="269"/>
        <end position="325"/>
    </location>
</feature>
<dbReference type="Gene3D" id="3.30.300.30">
    <property type="match status" value="1"/>
</dbReference>
<dbReference type="Pfam" id="PF08345">
    <property type="entry name" value="YscJ_FliF_C"/>
    <property type="match status" value="1"/>
</dbReference>
<keyword evidence="8 9" id="KW-0975">Bacterial flagellum</keyword>
<feature type="compositionally biased region" description="Basic and acidic residues" evidence="10">
    <location>
        <begin position="277"/>
        <end position="286"/>
    </location>
</feature>
<name>A0A285SL16_9RHOB</name>
<evidence type="ECO:0000313" key="15">
    <source>
        <dbReference type="Proteomes" id="UP000219111"/>
    </source>
</evidence>
<comment type="function">
    <text evidence="9">The M ring may be actively involved in energy transduction.</text>
</comment>